<dbReference type="GO" id="GO:0003677">
    <property type="term" value="F:DNA binding"/>
    <property type="evidence" value="ECO:0007669"/>
    <property type="project" value="InterPro"/>
</dbReference>
<dbReference type="RefSeq" id="WP_136063813.1">
    <property type="nucleotide sequence ID" value="NZ_CAAHFH010000002.1"/>
</dbReference>
<dbReference type="InterPro" id="IPR010982">
    <property type="entry name" value="Lambda_DNA-bd_dom_sf"/>
</dbReference>
<dbReference type="Proteomes" id="UP000346198">
    <property type="component" value="Unassembled WGS sequence"/>
</dbReference>
<evidence type="ECO:0000313" key="2">
    <source>
        <dbReference type="EMBL" id="VGO22431.1"/>
    </source>
</evidence>
<dbReference type="Gene3D" id="1.10.260.40">
    <property type="entry name" value="lambda repressor-like DNA-binding domains"/>
    <property type="match status" value="1"/>
</dbReference>
<gene>
    <name evidence="2" type="ORF">SCARR_04514</name>
</gene>
<dbReference type="SUPFAM" id="SSF47413">
    <property type="entry name" value="lambda repressor-like DNA-binding domains"/>
    <property type="match status" value="1"/>
</dbReference>
<evidence type="ECO:0000259" key="1">
    <source>
        <dbReference type="PROSITE" id="PS50943"/>
    </source>
</evidence>
<feature type="domain" description="HTH cro/C1-type" evidence="1">
    <location>
        <begin position="35"/>
        <end position="90"/>
    </location>
</feature>
<dbReference type="PROSITE" id="PS50943">
    <property type="entry name" value="HTH_CROC1"/>
    <property type="match status" value="1"/>
</dbReference>
<dbReference type="Pfam" id="PF01381">
    <property type="entry name" value="HTH_3"/>
    <property type="match status" value="1"/>
</dbReference>
<accession>A0A6C2UT47</accession>
<proteinExistence type="predicted"/>
<name>A0A6C2UT47_9BACT</name>
<evidence type="ECO:0000313" key="3">
    <source>
        <dbReference type="Proteomes" id="UP000346198"/>
    </source>
</evidence>
<dbReference type="EMBL" id="CAAHFH010000002">
    <property type="protein sequence ID" value="VGO22431.1"/>
    <property type="molecule type" value="Genomic_DNA"/>
</dbReference>
<dbReference type="AlphaFoldDB" id="A0A6C2UT47"/>
<protein>
    <recommendedName>
        <fullName evidence="1">HTH cro/C1-type domain-containing protein</fullName>
    </recommendedName>
</protein>
<dbReference type="CDD" id="cd00093">
    <property type="entry name" value="HTH_XRE"/>
    <property type="match status" value="1"/>
</dbReference>
<keyword evidence="3" id="KW-1185">Reference proteome</keyword>
<sequence>MDDLDKYIEKRKKDKPKFAKDFDKGYEQFKIGALLKQARLDAGLTQEQVAEKLCTKKSAISRIENHAEDIRLSTLENFAEAVGKNLRLEVA</sequence>
<reference evidence="2 3" key="1">
    <citation type="submission" date="2019-04" db="EMBL/GenBank/DDBJ databases">
        <authorList>
            <person name="Van Vliet M D."/>
        </authorList>
    </citation>
    <scope>NUCLEOTIDE SEQUENCE [LARGE SCALE GENOMIC DNA]</scope>
    <source>
        <strain evidence="2 3">F21</strain>
    </source>
</reference>
<dbReference type="SMART" id="SM00530">
    <property type="entry name" value="HTH_XRE"/>
    <property type="match status" value="1"/>
</dbReference>
<organism evidence="2 3">
    <name type="scientific">Pontiella sulfatireligans</name>
    <dbReference type="NCBI Taxonomy" id="2750658"/>
    <lineage>
        <taxon>Bacteria</taxon>
        <taxon>Pseudomonadati</taxon>
        <taxon>Kiritimatiellota</taxon>
        <taxon>Kiritimatiellia</taxon>
        <taxon>Kiritimatiellales</taxon>
        <taxon>Pontiellaceae</taxon>
        <taxon>Pontiella</taxon>
    </lineage>
</organism>
<dbReference type="InterPro" id="IPR001387">
    <property type="entry name" value="Cro/C1-type_HTH"/>
</dbReference>